<evidence type="ECO:0000256" key="1">
    <source>
        <dbReference type="SAM" id="MobiDB-lite"/>
    </source>
</evidence>
<dbReference type="AlphaFoldDB" id="A0A5B7D8N4"/>
<gene>
    <name evidence="2" type="ORF">E2C01_010435</name>
</gene>
<name>A0A5B7D8N4_PORTR</name>
<organism evidence="2 3">
    <name type="scientific">Portunus trituberculatus</name>
    <name type="common">Swimming crab</name>
    <name type="synonym">Neptunus trituberculatus</name>
    <dbReference type="NCBI Taxonomy" id="210409"/>
    <lineage>
        <taxon>Eukaryota</taxon>
        <taxon>Metazoa</taxon>
        <taxon>Ecdysozoa</taxon>
        <taxon>Arthropoda</taxon>
        <taxon>Crustacea</taxon>
        <taxon>Multicrustacea</taxon>
        <taxon>Malacostraca</taxon>
        <taxon>Eumalacostraca</taxon>
        <taxon>Eucarida</taxon>
        <taxon>Decapoda</taxon>
        <taxon>Pleocyemata</taxon>
        <taxon>Brachyura</taxon>
        <taxon>Eubrachyura</taxon>
        <taxon>Portunoidea</taxon>
        <taxon>Portunidae</taxon>
        <taxon>Portuninae</taxon>
        <taxon>Portunus</taxon>
    </lineage>
</organism>
<feature type="region of interest" description="Disordered" evidence="1">
    <location>
        <begin position="72"/>
        <end position="97"/>
    </location>
</feature>
<protein>
    <submittedName>
        <fullName evidence="2">Uncharacterized protein</fullName>
    </submittedName>
</protein>
<evidence type="ECO:0000313" key="3">
    <source>
        <dbReference type="Proteomes" id="UP000324222"/>
    </source>
</evidence>
<dbReference type="EMBL" id="VSRR010000602">
    <property type="protein sequence ID" value="MPC17572.1"/>
    <property type="molecule type" value="Genomic_DNA"/>
</dbReference>
<reference evidence="2 3" key="1">
    <citation type="submission" date="2019-05" db="EMBL/GenBank/DDBJ databases">
        <title>Another draft genome of Portunus trituberculatus and its Hox gene families provides insights of decapod evolution.</title>
        <authorList>
            <person name="Jeong J.-H."/>
            <person name="Song I."/>
            <person name="Kim S."/>
            <person name="Choi T."/>
            <person name="Kim D."/>
            <person name="Ryu S."/>
            <person name="Kim W."/>
        </authorList>
    </citation>
    <scope>NUCLEOTIDE SEQUENCE [LARGE SCALE GENOMIC DNA]</scope>
    <source>
        <tissue evidence="2">Muscle</tissue>
    </source>
</reference>
<dbReference type="Proteomes" id="UP000324222">
    <property type="component" value="Unassembled WGS sequence"/>
</dbReference>
<proteinExistence type="predicted"/>
<keyword evidence="3" id="KW-1185">Reference proteome</keyword>
<accession>A0A5B7D8N4</accession>
<sequence>MRLRYCKSHDIRQADVTVTSPEADHDGRCPVPGAARLSRNIRRRGRSKRNSARAEKMGGFNFYLAIPREKRRDEGRREGGGGHLTLLPLPQLPPSRPWPPPAGATRLATKNTRRQSFLARAHSLTQTLLTPSLPAGLRTPRSHTAARRTLHNGPLYLRHHKDTSHSPGSHPTAPITFLATHNTQGHSLAQYTKLYHSSKHPTWQLGPTRV</sequence>
<comment type="caution">
    <text evidence="2">The sequence shown here is derived from an EMBL/GenBank/DDBJ whole genome shotgun (WGS) entry which is preliminary data.</text>
</comment>
<evidence type="ECO:0000313" key="2">
    <source>
        <dbReference type="EMBL" id="MPC17572.1"/>
    </source>
</evidence>